<proteinExistence type="predicted"/>
<feature type="transmembrane region" description="Helical" evidence="1">
    <location>
        <begin position="28"/>
        <end position="48"/>
    </location>
</feature>
<dbReference type="EMBL" id="KX078569">
    <property type="protein sequence ID" value="ANM46517.1"/>
    <property type="molecule type" value="Genomic_DNA"/>
</dbReference>
<keyword evidence="1" id="KW-1133">Transmembrane helix</keyword>
<gene>
    <name evidence="2" type="ORF">MP1_gp0109</name>
</gene>
<feature type="transmembrane region" description="Helical" evidence="1">
    <location>
        <begin position="6"/>
        <end position="21"/>
    </location>
</feature>
<dbReference type="RefSeq" id="YP_009279967.1">
    <property type="nucleotide sequence ID" value="NC_031020.1"/>
</dbReference>
<dbReference type="KEGG" id="vg:29059318"/>
<protein>
    <submittedName>
        <fullName evidence="2">Uncharacterized protein</fullName>
    </submittedName>
</protein>
<accession>A0A192YAF0</accession>
<keyword evidence="1" id="KW-0812">Transmembrane</keyword>
<feature type="transmembrane region" description="Helical" evidence="1">
    <location>
        <begin position="60"/>
        <end position="83"/>
    </location>
</feature>
<reference evidence="2 3" key="1">
    <citation type="submission" date="2016-04" db="EMBL/GenBank/DDBJ databases">
        <title>Comparative genomics of Morganella phages MP1 and MP2 define new clades among the T4 and T7-like Viruses.</title>
        <authorList>
            <person name="Pinto G."/>
            <person name="Oliveira A."/>
            <person name="Malgorzata L."/>
            <person name="Kropinski A."/>
            <person name="Azeredo J."/>
        </authorList>
    </citation>
    <scope>NUCLEOTIDE SEQUENCE [LARGE SCALE GENOMIC DNA]</scope>
</reference>
<name>A0A192YAF0_9CAUD</name>
<dbReference type="GeneID" id="29059318"/>
<dbReference type="Proteomes" id="UP000203816">
    <property type="component" value="Segment"/>
</dbReference>
<evidence type="ECO:0000313" key="3">
    <source>
        <dbReference type="Proteomes" id="UP000203816"/>
    </source>
</evidence>
<organism evidence="2 3">
    <name type="scientific">Morganella phage vB_MmoM_MP1</name>
    <dbReference type="NCBI Taxonomy" id="1852628"/>
    <lineage>
        <taxon>Viruses</taxon>
        <taxon>Duplodnaviria</taxon>
        <taxon>Heunggongvirae</taxon>
        <taxon>Uroviricota</taxon>
        <taxon>Caudoviricetes</taxon>
        <taxon>Pantevenvirales</taxon>
        <taxon>Straboviridae</taxon>
        <taxon>Gualtarvirus</taxon>
        <taxon>Gualtarvirus mp1</taxon>
    </lineage>
</organism>
<keyword evidence="3" id="KW-1185">Reference proteome</keyword>
<evidence type="ECO:0000313" key="2">
    <source>
        <dbReference type="EMBL" id="ANM46517.1"/>
    </source>
</evidence>
<sequence>MMYFIVPGIIICVLFLLMLPFKTDKSRAFLLNLIPFPVFATFIVWLQILMINRIDDTGFMVILSFAMYAASAMIFMALVCHVIDNPNLGTLIIKEYKKSKEIPLMTPEQIDQEAKIRLKMERLKDTLTFTERELEAKKYAESKK</sequence>
<evidence type="ECO:0000256" key="1">
    <source>
        <dbReference type="SAM" id="Phobius"/>
    </source>
</evidence>
<keyword evidence="1" id="KW-0472">Membrane</keyword>